<evidence type="ECO:0000256" key="2">
    <source>
        <dbReference type="SAM" id="Phobius"/>
    </source>
</evidence>
<gene>
    <name evidence="3" type="ORF">GCM10022212_28180</name>
</gene>
<feature type="transmembrane region" description="Helical" evidence="2">
    <location>
        <begin position="31"/>
        <end position="52"/>
    </location>
</feature>
<evidence type="ECO:0000256" key="1">
    <source>
        <dbReference type="SAM" id="MobiDB-lite"/>
    </source>
</evidence>
<keyword evidence="2" id="KW-1133">Transmembrane helix</keyword>
<evidence type="ECO:0000313" key="3">
    <source>
        <dbReference type="EMBL" id="GAA4028369.1"/>
    </source>
</evidence>
<protein>
    <recommendedName>
        <fullName evidence="5">Tat pathway signal sequence domain protein</fullName>
    </recommendedName>
</protein>
<feature type="region of interest" description="Disordered" evidence="1">
    <location>
        <begin position="1"/>
        <end position="25"/>
    </location>
</feature>
<dbReference type="Proteomes" id="UP001501353">
    <property type="component" value="Unassembled WGS sequence"/>
</dbReference>
<proteinExistence type="predicted"/>
<evidence type="ECO:0008006" key="5">
    <source>
        <dbReference type="Google" id="ProtNLM"/>
    </source>
</evidence>
<keyword evidence="2" id="KW-0472">Membrane</keyword>
<reference evidence="4" key="1">
    <citation type="journal article" date="2019" name="Int. J. Syst. Evol. Microbiol.">
        <title>The Global Catalogue of Microorganisms (GCM) 10K type strain sequencing project: providing services to taxonomists for standard genome sequencing and annotation.</title>
        <authorList>
            <consortium name="The Broad Institute Genomics Platform"/>
            <consortium name="The Broad Institute Genome Sequencing Center for Infectious Disease"/>
            <person name="Wu L."/>
            <person name="Ma J."/>
        </authorList>
    </citation>
    <scope>NUCLEOTIDE SEQUENCE [LARGE SCALE GENOMIC DNA]</scope>
    <source>
        <strain evidence="4">JCM 16673</strain>
    </source>
</reference>
<sequence>MQPARLPDHEDTLNFHTDQYRPDSPRPARRVLLAVCMAGVMLPATLLAAPVLRCQIDQGGITRMLDVTPTDDPYRVKAIDINGRFRFKAVMIGDARQVDYIKLYTYDQAMRQPALLHMATYMTPAVSVSPATLTGRNFIYAPDLERELQYQCMLLEVTP</sequence>
<organism evidence="3 4">
    <name type="scientific">Actimicrobium antarcticum</name>
    <dbReference type="NCBI Taxonomy" id="1051899"/>
    <lineage>
        <taxon>Bacteria</taxon>
        <taxon>Pseudomonadati</taxon>
        <taxon>Pseudomonadota</taxon>
        <taxon>Betaproteobacteria</taxon>
        <taxon>Burkholderiales</taxon>
        <taxon>Oxalobacteraceae</taxon>
        <taxon>Actimicrobium</taxon>
    </lineage>
</organism>
<evidence type="ECO:0000313" key="4">
    <source>
        <dbReference type="Proteomes" id="UP001501353"/>
    </source>
</evidence>
<keyword evidence="4" id="KW-1185">Reference proteome</keyword>
<accession>A0ABP7TMD1</accession>
<name>A0ABP7TMD1_9BURK</name>
<comment type="caution">
    <text evidence="3">The sequence shown here is derived from an EMBL/GenBank/DDBJ whole genome shotgun (WGS) entry which is preliminary data.</text>
</comment>
<keyword evidence="2" id="KW-0812">Transmembrane</keyword>
<dbReference type="EMBL" id="BAAAZE010000011">
    <property type="protein sequence ID" value="GAA4028369.1"/>
    <property type="molecule type" value="Genomic_DNA"/>
</dbReference>